<dbReference type="AlphaFoldDB" id="A0A812JYZ5"/>
<feature type="domain" description="Myosin motor" evidence="7">
    <location>
        <begin position="1"/>
        <end position="164"/>
    </location>
</feature>
<dbReference type="PROSITE" id="PS51456">
    <property type="entry name" value="MYOSIN_MOTOR"/>
    <property type="match status" value="1"/>
</dbReference>
<dbReference type="GO" id="GO:0005737">
    <property type="term" value="C:cytoplasm"/>
    <property type="evidence" value="ECO:0007669"/>
    <property type="project" value="TreeGrafter"/>
</dbReference>
<keyword evidence="3 6" id="KW-0518">Myosin</keyword>
<evidence type="ECO:0000256" key="4">
    <source>
        <dbReference type="ARBA" id="ARBA00023175"/>
    </source>
</evidence>
<dbReference type="GO" id="GO:0016020">
    <property type="term" value="C:membrane"/>
    <property type="evidence" value="ECO:0007669"/>
    <property type="project" value="TreeGrafter"/>
</dbReference>
<dbReference type="SUPFAM" id="SSF52540">
    <property type="entry name" value="P-loop containing nucleoside triphosphate hydrolases"/>
    <property type="match status" value="1"/>
</dbReference>
<evidence type="ECO:0000313" key="8">
    <source>
        <dbReference type="EMBL" id="CAE7218781.1"/>
    </source>
</evidence>
<dbReference type="Pfam" id="PF00063">
    <property type="entry name" value="Myosin_head"/>
    <property type="match status" value="1"/>
</dbReference>
<keyword evidence="1" id="KW-0547">Nucleotide-binding</keyword>
<dbReference type="OrthoDB" id="8922428at2759"/>
<accession>A0A812JYZ5</accession>
<dbReference type="InterPro" id="IPR027417">
    <property type="entry name" value="P-loop_NTPase"/>
</dbReference>
<comment type="similarity">
    <text evidence="6">Belongs to the TRAFAC class myosin-kinesin ATPase superfamily. Myosin family.</text>
</comment>
<keyword evidence="2" id="KW-0067">ATP-binding</keyword>
<evidence type="ECO:0000313" key="9">
    <source>
        <dbReference type="Proteomes" id="UP000601435"/>
    </source>
</evidence>
<keyword evidence="9" id="KW-1185">Reference proteome</keyword>
<evidence type="ECO:0000256" key="5">
    <source>
        <dbReference type="ARBA" id="ARBA00023203"/>
    </source>
</evidence>
<sequence length="164" mass="18746">MAAREHFEILHSCCPVRYNTNHFREKNMDIMPAEVVQLLLGSSKAFVRETMQGSLNESAPTDKPKKGFIAAQLLRSVSALFTLLRSSEPKFVKCVKSNKEKKPMVMEEETVISQLHTLSIIESLQTERQGFTYKKLYKEFLEEHTALCVAVHGCLPFGPTWQRQ</sequence>
<dbReference type="GO" id="GO:0005524">
    <property type="term" value="F:ATP binding"/>
    <property type="evidence" value="ECO:0007669"/>
    <property type="project" value="UniProtKB-KW"/>
</dbReference>
<dbReference type="Proteomes" id="UP000601435">
    <property type="component" value="Unassembled WGS sequence"/>
</dbReference>
<feature type="non-terminal residue" evidence="8">
    <location>
        <position position="1"/>
    </location>
</feature>
<dbReference type="PANTHER" id="PTHR13140">
    <property type="entry name" value="MYOSIN"/>
    <property type="match status" value="1"/>
</dbReference>
<evidence type="ECO:0000259" key="7">
    <source>
        <dbReference type="PROSITE" id="PS51456"/>
    </source>
</evidence>
<evidence type="ECO:0000256" key="3">
    <source>
        <dbReference type="ARBA" id="ARBA00023123"/>
    </source>
</evidence>
<keyword evidence="5 6" id="KW-0009">Actin-binding</keyword>
<dbReference type="GO" id="GO:0016459">
    <property type="term" value="C:myosin complex"/>
    <property type="evidence" value="ECO:0007669"/>
    <property type="project" value="UniProtKB-KW"/>
</dbReference>
<dbReference type="Gene3D" id="1.20.58.530">
    <property type="match status" value="1"/>
</dbReference>
<reference evidence="8" key="1">
    <citation type="submission" date="2021-02" db="EMBL/GenBank/DDBJ databases">
        <authorList>
            <person name="Dougan E. K."/>
            <person name="Rhodes N."/>
            <person name="Thang M."/>
            <person name="Chan C."/>
        </authorList>
    </citation>
    <scope>NUCLEOTIDE SEQUENCE</scope>
</reference>
<evidence type="ECO:0000256" key="1">
    <source>
        <dbReference type="ARBA" id="ARBA00022741"/>
    </source>
</evidence>
<comment type="caution">
    <text evidence="8">The sequence shown here is derived from an EMBL/GenBank/DDBJ whole genome shotgun (WGS) entry which is preliminary data.</text>
</comment>
<keyword evidence="4" id="KW-0505">Motor protein</keyword>
<dbReference type="GO" id="GO:0000146">
    <property type="term" value="F:microfilament motor activity"/>
    <property type="evidence" value="ECO:0007669"/>
    <property type="project" value="TreeGrafter"/>
</dbReference>
<gene>
    <name evidence="8" type="ORF">SNEC2469_LOCUS2673</name>
</gene>
<dbReference type="PANTHER" id="PTHR13140:SF270">
    <property type="entry name" value="MYOSIN-12"/>
    <property type="match status" value="1"/>
</dbReference>
<feature type="region of interest" description="Actin-binding" evidence="6">
    <location>
        <begin position="77"/>
        <end position="99"/>
    </location>
</feature>
<organism evidence="8 9">
    <name type="scientific">Symbiodinium necroappetens</name>
    <dbReference type="NCBI Taxonomy" id="1628268"/>
    <lineage>
        <taxon>Eukaryota</taxon>
        <taxon>Sar</taxon>
        <taxon>Alveolata</taxon>
        <taxon>Dinophyceae</taxon>
        <taxon>Suessiales</taxon>
        <taxon>Symbiodiniaceae</taxon>
        <taxon>Symbiodinium</taxon>
    </lineage>
</organism>
<dbReference type="InterPro" id="IPR036961">
    <property type="entry name" value="Kinesin_motor_dom_sf"/>
</dbReference>
<comment type="caution">
    <text evidence="6">Lacks conserved residue(s) required for the propagation of feature annotation.</text>
</comment>
<dbReference type="GO" id="GO:0007015">
    <property type="term" value="P:actin filament organization"/>
    <property type="evidence" value="ECO:0007669"/>
    <property type="project" value="TreeGrafter"/>
</dbReference>
<proteinExistence type="inferred from homology"/>
<dbReference type="Gene3D" id="3.40.850.10">
    <property type="entry name" value="Kinesin motor domain"/>
    <property type="match status" value="1"/>
</dbReference>
<name>A0A812JYZ5_9DINO</name>
<dbReference type="EMBL" id="CAJNJA010007004">
    <property type="protein sequence ID" value="CAE7218781.1"/>
    <property type="molecule type" value="Genomic_DNA"/>
</dbReference>
<dbReference type="InterPro" id="IPR001609">
    <property type="entry name" value="Myosin_head_motor_dom-like"/>
</dbReference>
<protein>
    <recommendedName>
        <fullName evidence="7">Myosin motor domain-containing protein</fullName>
    </recommendedName>
</protein>
<evidence type="ECO:0000256" key="2">
    <source>
        <dbReference type="ARBA" id="ARBA00022840"/>
    </source>
</evidence>
<evidence type="ECO:0000256" key="6">
    <source>
        <dbReference type="PROSITE-ProRule" id="PRU00782"/>
    </source>
</evidence>
<dbReference type="GO" id="GO:0051015">
    <property type="term" value="F:actin filament binding"/>
    <property type="evidence" value="ECO:0007669"/>
    <property type="project" value="TreeGrafter"/>
</dbReference>